<comment type="cofactor">
    <cofactor evidence="1">
        <name>Mn(2+)</name>
        <dbReference type="ChEBI" id="CHEBI:29035"/>
    </cofactor>
</comment>
<organism evidence="11 12">
    <name type="scientific">Novosphingobium album</name>
    <name type="common">ex Hu et al. 2023</name>
    <dbReference type="NCBI Taxonomy" id="2930093"/>
    <lineage>
        <taxon>Bacteria</taxon>
        <taxon>Pseudomonadati</taxon>
        <taxon>Pseudomonadota</taxon>
        <taxon>Alphaproteobacteria</taxon>
        <taxon>Sphingomonadales</taxon>
        <taxon>Sphingomonadaceae</taxon>
        <taxon>Novosphingobium</taxon>
    </lineage>
</organism>
<dbReference type="NCBIfam" id="NF006156">
    <property type="entry name" value="PRK08299.1"/>
    <property type="match status" value="1"/>
</dbReference>
<dbReference type="Pfam" id="PF00180">
    <property type="entry name" value="Iso_dh"/>
    <property type="match status" value="1"/>
</dbReference>
<dbReference type="GO" id="GO:0004450">
    <property type="term" value="F:isocitrate dehydrogenase (NADP+) activity"/>
    <property type="evidence" value="ECO:0007669"/>
    <property type="project" value="UniProtKB-EC"/>
</dbReference>
<feature type="domain" description="Isopropylmalate dehydrogenase-like" evidence="10">
    <location>
        <begin position="9"/>
        <end position="395"/>
    </location>
</feature>
<dbReference type="EMBL" id="JALHLE010000001">
    <property type="protein sequence ID" value="MCJ2177075.1"/>
    <property type="molecule type" value="Genomic_DNA"/>
</dbReference>
<dbReference type="InterPro" id="IPR004790">
    <property type="entry name" value="Isocitrate_DH_NADP"/>
</dbReference>
<protein>
    <recommendedName>
        <fullName evidence="9">Isocitrate dehydrogenase [NADP]</fullName>
        <ecNumber evidence="9">1.1.1.42</ecNumber>
    </recommendedName>
</protein>
<dbReference type="EC" id="1.1.1.42" evidence="9"/>
<dbReference type="PROSITE" id="PS00470">
    <property type="entry name" value="IDH_IMDH"/>
    <property type="match status" value="1"/>
</dbReference>
<evidence type="ECO:0000256" key="8">
    <source>
        <dbReference type="ARBA" id="ARBA00023211"/>
    </source>
</evidence>
<name>A0ABT0AWN8_9SPHN</name>
<dbReference type="NCBIfam" id="TIGR00127">
    <property type="entry name" value="nadp_idh_euk"/>
    <property type="match status" value="1"/>
</dbReference>
<evidence type="ECO:0000256" key="3">
    <source>
        <dbReference type="ARBA" id="ARBA00022532"/>
    </source>
</evidence>
<comment type="cofactor">
    <cofactor evidence="9">
        <name>Mg(2+)</name>
        <dbReference type="ChEBI" id="CHEBI:18420"/>
    </cofactor>
    <cofactor evidence="9">
        <name>Mn(2+)</name>
        <dbReference type="ChEBI" id="CHEBI:29035"/>
    </cofactor>
    <text evidence="9">Binds 1 Mg(2+) or Mn(2+) ion per subunit.</text>
</comment>
<reference evidence="11" key="1">
    <citation type="submission" date="2022-03" db="EMBL/GenBank/DDBJ databases">
        <title>Identification of a novel bacterium isolated from mangrove sediments.</title>
        <authorList>
            <person name="Pan X."/>
        </authorList>
    </citation>
    <scope>NUCLEOTIDE SEQUENCE</scope>
    <source>
        <strain evidence="11">B2580</strain>
    </source>
</reference>
<keyword evidence="3 9" id="KW-0816">Tricarboxylic acid cycle</keyword>
<evidence type="ECO:0000313" key="12">
    <source>
        <dbReference type="Proteomes" id="UP001162880"/>
    </source>
</evidence>
<dbReference type="SUPFAM" id="SSF53659">
    <property type="entry name" value="Isocitrate/Isopropylmalate dehydrogenase-like"/>
    <property type="match status" value="1"/>
</dbReference>
<dbReference type="PANTHER" id="PTHR11822:SF21">
    <property type="entry name" value="ISOCITRATE DEHYDROGENASE [NADP], MITOCHONDRIAL"/>
    <property type="match status" value="1"/>
</dbReference>
<dbReference type="Gene3D" id="3.40.718.10">
    <property type="entry name" value="Isopropylmalate Dehydrogenase"/>
    <property type="match status" value="1"/>
</dbReference>
<evidence type="ECO:0000313" key="11">
    <source>
        <dbReference type="EMBL" id="MCJ2177075.1"/>
    </source>
</evidence>
<dbReference type="SMART" id="SM01329">
    <property type="entry name" value="Iso_dh"/>
    <property type="match status" value="1"/>
</dbReference>
<evidence type="ECO:0000256" key="9">
    <source>
        <dbReference type="PIRNR" id="PIRNR000108"/>
    </source>
</evidence>
<dbReference type="InterPro" id="IPR024084">
    <property type="entry name" value="IsoPropMal-DH-like_dom"/>
</dbReference>
<dbReference type="PIRSF" id="PIRSF000108">
    <property type="entry name" value="IDH_NADP"/>
    <property type="match status" value="1"/>
</dbReference>
<comment type="catalytic activity">
    <reaction evidence="9">
        <text>D-threo-isocitrate + NADP(+) = 2-oxoglutarate + CO2 + NADPH</text>
        <dbReference type="Rhea" id="RHEA:19629"/>
        <dbReference type="ChEBI" id="CHEBI:15562"/>
        <dbReference type="ChEBI" id="CHEBI:16526"/>
        <dbReference type="ChEBI" id="CHEBI:16810"/>
        <dbReference type="ChEBI" id="CHEBI:57783"/>
        <dbReference type="ChEBI" id="CHEBI:58349"/>
        <dbReference type="EC" id="1.1.1.42"/>
    </reaction>
</comment>
<evidence type="ECO:0000256" key="2">
    <source>
        <dbReference type="ARBA" id="ARBA00007769"/>
    </source>
</evidence>
<dbReference type="PANTHER" id="PTHR11822">
    <property type="entry name" value="NADP-SPECIFIC ISOCITRATE DEHYDROGENASE"/>
    <property type="match status" value="1"/>
</dbReference>
<keyword evidence="7 9" id="KW-0560">Oxidoreductase</keyword>
<comment type="caution">
    <text evidence="11">The sequence shown here is derived from an EMBL/GenBank/DDBJ whole genome shotgun (WGS) entry which is preliminary data.</text>
</comment>
<comment type="similarity">
    <text evidence="2 9">Belongs to the isocitrate and isopropylmalate dehydrogenases family.</text>
</comment>
<evidence type="ECO:0000256" key="1">
    <source>
        <dbReference type="ARBA" id="ARBA00001936"/>
    </source>
</evidence>
<evidence type="ECO:0000256" key="5">
    <source>
        <dbReference type="ARBA" id="ARBA00022842"/>
    </source>
</evidence>
<evidence type="ECO:0000256" key="4">
    <source>
        <dbReference type="ARBA" id="ARBA00022723"/>
    </source>
</evidence>
<proteinExistence type="inferred from homology"/>
<evidence type="ECO:0000256" key="7">
    <source>
        <dbReference type="ARBA" id="ARBA00023002"/>
    </source>
</evidence>
<evidence type="ECO:0000256" key="6">
    <source>
        <dbReference type="ARBA" id="ARBA00022857"/>
    </source>
</evidence>
<evidence type="ECO:0000259" key="10">
    <source>
        <dbReference type="SMART" id="SM01329"/>
    </source>
</evidence>
<keyword evidence="5 9" id="KW-0460">Magnesium</keyword>
<gene>
    <name evidence="11" type="ORF">MTR64_00720</name>
</gene>
<keyword evidence="12" id="KW-1185">Reference proteome</keyword>
<sequence>MAKIKVVNPVVEMDGDEMTRIIWQWIRERLILPYLDIDLKYYDLSVEKRDETDDQITVDAANATKQYGVAVKCATITPDEARVEEFSLKKMWKSPNGTIRNILGGVVFREPIVISNVPRLVPGWTDPIVVGRHAFGDQYRATDTLIPGPGKLRLVFDGENGEKIDLDVFDFPSAGVAMAMYNLDESIRDFARASFNYGLNLGWPVYLSTKNTIMKAYDGRFKDLFQEVFDSEGFAEKFKAAGITYEHRLIDDMVASALKWSGKFVWACKNYDGDVQSDTVAQGFGSLGLMTSVLMAPDGKTVEAEAAHGTVTRHYRQHQQGKSTSTNPIASIFAWTRGLAYRGKFDGTPEVTAFAETLERVCIETVEEGKMTKDLALLIGPDQSWMTTEQFFEAIVENLEKEMKAQGLG</sequence>
<dbReference type="Proteomes" id="UP001162880">
    <property type="component" value="Unassembled WGS sequence"/>
</dbReference>
<keyword evidence="6 9" id="KW-0521">NADP</keyword>
<dbReference type="RefSeq" id="WP_243989791.1">
    <property type="nucleotide sequence ID" value="NZ_JALHLE010000001.1"/>
</dbReference>
<accession>A0ABT0AWN8</accession>
<keyword evidence="8 9" id="KW-0464">Manganese</keyword>
<keyword evidence="4 9" id="KW-0479">Metal-binding</keyword>
<dbReference type="InterPro" id="IPR019818">
    <property type="entry name" value="IsoCit/isopropylmalate_DH_CS"/>
</dbReference>